<name>A0ABM7WW75_9BACT</name>
<proteinExistence type="predicted"/>
<protein>
    <submittedName>
        <fullName evidence="2">Uncharacterized protein</fullName>
    </submittedName>
</protein>
<evidence type="ECO:0000256" key="1">
    <source>
        <dbReference type="SAM" id="Phobius"/>
    </source>
</evidence>
<dbReference type="RefSeq" id="WP_248362080.1">
    <property type="nucleotide sequence ID" value="NZ_AP025591.1"/>
</dbReference>
<organism evidence="2 3">
    <name type="scientific">Anaeromyxobacter oryzae</name>
    <dbReference type="NCBI Taxonomy" id="2918170"/>
    <lineage>
        <taxon>Bacteria</taxon>
        <taxon>Pseudomonadati</taxon>
        <taxon>Myxococcota</taxon>
        <taxon>Myxococcia</taxon>
        <taxon>Myxococcales</taxon>
        <taxon>Cystobacterineae</taxon>
        <taxon>Anaeromyxobacteraceae</taxon>
        <taxon>Anaeromyxobacter</taxon>
    </lineage>
</organism>
<keyword evidence="1" id="KW-0812">Transmembrane</keyword>
<sequence length="98" mass="10575">MSRLKVRHRPDGVIQLNRRRVWEVVVHPAFAVLLALFASFVVVVGALTTAVIEFPDLPEGIALILPCLVLGLWGAQMARSAVAATVPVEDDPPPRSVA</sequence>
<keyword evidence="3" id="KW-1185">Reference proteome</keyword>
<reference evidence="3" key="1">
    <citation type="journal article" date="2022" name="Int. J. Syst. Evol. Microbiol.">
        <title>Anaeromyxobacter oryzae sp. nov., Anaeromyxobacter diazotrophicus sp. nov. and Anaeromyxobacter paludicola sp. nov., isolated from paddy soils.</title>
        <authorList>
            <person name="Itoh H."/>
            <person name="Xu Z."/>
            <person name="Mise K."/>
            <person name="Masuda Y."/>
            <person name="Ushijima N."/>
            <person name="Hayakawa C."/>
            <person name="Shiratori Y."/>
            <person name="Senoo K."/>
        </authorList>
    </citation>
    <scope>NUCLEOTIDE SEQUENCE [LARGE SCALE GENOMIC DNA]</scope>
    <source>
        <strain evidence="3">Red232</strain>
    </source>
</reference>
<keyword evidence="1" id="KW-1133">Transmembrane helix</keyword>
<feature type="transmembrane region" description="Helical" evidence="1">
    <location>
        <begin position="57"/>
        <end position="75"/>
    </location>
</feature>
<dbReference type="EMBL" id="AP025591">
    <property type="protein sequence ID" value="BDG03759.1"/>
    <property type="molecule type" value="Genomic_DNA"/>
</dbReference>
<keyword evidence="1" id="KW-0472">Membrane</keyword>
<evidence type="ECO:0000313" key="2">
    <source>
        <dbReference type="EMBL" id="BDG03759.1"/>
    </source>
</evidence>
<gene>
    <name evidence="2" type="ORF">AMOR_27550</name>
</gene>
<accession>A0ABM7WW75</accession>
<evidence type="ECO:0000313" key="3">
    <source>
        <dbReference type="Proteomes" id="UP001162891"/>
    </source>
</evidence>
<feature type="transmembrane region" description="Helical" evidence="1">
    <location>
        <begin position="21"/>
        <end position="51"/>
    </location>
</feature>
<dbReference type="Proteomes" id="UP001162891">
    <property type="component" value="Chromosome"/>
</dbReference>